<dbReference type="EMBL" id="CP133615">
    <property type="protein sequence ID" value="WMV22801.1"/>
    <property type="molecule type" value="Genomic_DNA"/>
</dbReference>
<reference evidence="2" key="1">
    <citation type="submission" date="2023-08" db="EMBL/GenBank/DDBJ databases">
        <title>A de novo genome assembly of Solanum verrucosum Schlechtendal, a Mexican diploid species geographically isolated from the other diploid A-genome species in potato relatives.</title>
        <authorList>
            <person name="Hosaka K."/>
        </authorList>
    </citation>
    <scope>NUCLEOTIDE SEQUENCE</scope>
    <source>
        <tissue evidence="2">Young leaves</tissue>
    </source>
</reference>
<organism evidence="2 3">
    <name type="scientific">Solanum verrucosum</name>
    <dbReference type="NCBI Taxonomy" id="315347"/>
    <lineage>
        <taxon>Eukaryota</taxon>
        <taxon>Viridiplantae</taxon>
        <taxon>Streptophyta</taxon>
        <taxon>Embryophyta</taxon>
        <taxon>Tracheophyta</taxon>
        <taxon>Spermatophyta</taxon>
        <taxon>Magnoliopsida</taxon>
        <taxon>eudicotyledons</taxon>
        <taxon>Gunneridae</taxon>
        <taxon>Pentapetalae</taxon>
        <taxon>asterids</taxon>
        <taxon>lamiids</taxon>
        <taxon>Solanales</taxon>
        <taxon>Solanaceae</taxon>
        <taxon>Solanoideae</taxon>
        <taxon>Solaneae</taxon>
        <taxon>Solanum</taxon>
    </lineage>
</organism>
<dbReference type="InterPro" id="IPR025558">
    <property type="entry name" value="DUF4283"/>
</dbReference>
<name>A0AAF0QGD9_SOLVR</name>
<gene>
    <name evidence="2" type="ORF">MTR67_016186</name>
</gene>
<evidence type="ECO:0000313" key="2">
    <source>
        <dbReference type="EMBL" id="WMV22801.1"/>
    </source>
</evidence>
<proteinExistence type="predicted"/>
<dbReference type="Pfam" id="PF14111">
    <property type="entry name" value="DUF4283"/>
    <property type="match status" value="1"/>
</dbReference>
<dbReference type="Proteomes" id="UP001234989">
    <property type="component" value="Chromosome 4"/>
</dbReference>
<feature type="domain" description="DUF4283" evidence="1">
    <location>
        <begin position="4"/>
        <end position="92"/>
    </location>
</feature>
<evidence type="ECO:0000313" key="3">
    <source>
        <dbReference type="Proteomes" id="UP001234989"/>
    </source>
</evidence>
<dbReference type="AlphaFoldDB" id="A0AAF0QGD9"/>
<protein>
    <recommendedName>
        <fullName evidence="1">DUF4283 domain-containing protein</fullName>
    </recommendedName>
</protein>
<accession>A0AAF0QGD9</accession>
<sequence>MIYKENLQYVVIGKFSYGMPKIRKLKKLILKQCELKGGCNIRLLGNHYVLIRAEIMENYVNLLSNPSFYLTHRQYSYPMRTFKWDPMFDPEEETTKTITCIYFPSLPQISL</sequence>
<keyword evidence="3" id="KW-1185">Reference proteome</keyword>
<evidence type="ECO:0000259" key="1">
    <source>
        <dbReference type="Pfam" id="PF14111"/>
    </source>
</evidence>